<feature type="compositionally biased region" description="Low complexity" evidence="8">
    <location>
        <begin position="1"/>
        <end position="24"/>
    </location>
</feature>
<comment type="similarity">
    <text evidence="7">Belongs to the binding-protein-dependent transport system permease family.</text>
</comment>
<feature type="transmembrane region" description="Helical" evidence="7">
    <location>
        <begin position="288"/>
        <end position="308"/>
    </location>
</feature>
<evidence type="ECO:0000256" key="8">
    <source>
        <dbReference type="SAM" id="MobiDB-lite"/>
    </source>
</evidence>
<feature type="transmembrane region" description="Helical" evidence="7">
    <location>
        <begin position="130"/>
        <end position="151"/>
    </location>
</feature>
<evidence type="ECO:0000256" key="7">
    <source>
        <dbReference type="RuleBase" id="RU363032"/>
    </source>
</evidence>
<feature type="transmembrane region" description="Helical" evidence="7">
    <location>
        <begin position="233"/>
        <end position="259"/>
    </location>
</feature>
<evidence type="ECO:0000256" key="1">
    <source>
        <dbReference type="ARBA" id="ARBA00004651"/>
    </source>
</evidence>
<protein>
    <submittedName>
        <fullName evidence="10">Multiple sugar transport system permease protein</fullName>
    </submittedName>
</protein>
<keyword evidence="3" id="KW-1003">Cell membrane</keyword>
<feature type="transmembrane region" description="Helical" evidence="7">
    <location>
        <begin position="93"/>
        <end position="118"/>
    </location>
</feature>
<dbReference type="CDD" id="cd06261">
    <property type="entry name" value="TM_PBP2"/>
    <property type="match status" value="1"/>
</dbReference>
<dbReference type="Gene3D" id="1.10.3720.10">
    <property type="entry name" value="MetI-like"/>
    <property type="match status" value="1"/>
</dbReference>
<dbReference type="GO" id="GO:0016787">
    <property type="term" value="F:hydrolase activity"/>
    <property type="evidence" value="ECO:0007669"/>
    <property type="project" value="UniProtKB-KW"/>
</dbReference>
<evidence type="ECO:0000256" key="3">
    <source>
        <dbReference type="ARBA" id="ARBA00022475"/>
    </source>
</evidence>
<dbReference type="PROSITE" id="PS50928">
    <property type="entry name" value="ABC_TM1"/>
    <property type="match status" value="1"/>
</dbReference>
<evidence type="ECO:0000256" key="4">
    <source>
        <dbReference type="ARBA" id="ARBA00022692"/>
    </source>
</evidence>
<keyword evidence="2 7" id="KW-0813">Transport</keyword>
<feature type="region of interest" description="Disordered" evidence="8">
    <location>
        <begin position="1"/>
        <end position="27"/>
    </location>
</feature>
<comment type="caution">
    <text evidence="10">The sequence shown here is derived from an EMBL/GenBank/DDBJ whole genome shotgun (WGS) entry which is preliminary data.</text>
</comment>
<evidence type="ECO:0000313" key="11">
    <source>
        <dbReference type="Proteomes" id="UP001259347"/>
    </source>
</evidence>
<gene>
    <name evidence="10" type="ORF">J2Y69_002730</name>
</gene>
<dbReference type="InterPro" id="IPR035906">
    <property type="entry name" value="MetI-like_sf"/>
</dbReference>
<keyword evidence="4 7" id="KW-0812">Transmembrane</keyword>
<comment type="subcellular location">
    <subcellularLocation>
        <location evidence="1 7">Cell membrane</location>
        <topology evidence="1 7">Multi-pass membrane protein</topology>
    </subcellularLocation>
</comment>
<feature type="domain" description="ABC transmembrane type-1" evidence="9">
    <location>
        <begin position="93"/>
        <end position="306"/>
    </location>
</feature>
<keyword evidence="6 7" id="KW-0472">Membrane</keyword>
<feature type="transmembrane region" description="Helical" evidence="7">
    <location>
        <begin position="171"/>
        <end position="191"/>
    </location>
</feature>
<feature type="transmembrane region" description="Helical" evidence="7">
    <location>
        <begin position="34"/>
        <end position="61"/>
    </location>
</feature>
<keyword evidence="10" id="KW-0762">Sugar transport</keyword>
<accession>A0ABU1SEU2</accession>
<dbReference type="PANTHER" id="PTHR30193:SF44">
    <property type="entry name" value="LACTOSE TRANSPORT SYSTEM PERMEASE PROTEIN LACF"/>
    <property type="match status" value="1"/>
</dbReference>
<dbReference type="InterPro" id="IPR000515">
    <property type="entry name" value="MetI-like"/>
</dbReference>
<sequence>MSATTTTSRRGTPPQRGTTPPRRGGLARSKRNEAIALVVPTLIPVVLLSVVPLVIGVATAFTDSRLARNHEAQFVGFANFIKLGSDAQFWQSFGIGMIWAITVTALQVLGGLSLALLLNTDLRFRGITRVLALIPWAMPPVVVAIMWQMIYSPTNGPLNWLIETLGGPQNINWLGDFGLALPAVILVGVWVGMPQNTVVLLAGLQQVPGELLEAAAVDGASTWRRFVHVTLPALRPVIFSIASLSFIWNFNSFGIVYVMTEGGPGGRTMLPMLFTYLEAFKSRNTGGAAAMGDVIVIFLIAILLFALWRQLRSERSAS</sequence>
<dbReference type="RefSeq" id="WP_310021623.1">
    <property type="nucleotide sequence ID" value="NZ_JAVDUM010000012.1"/>
</dbReference>
<dbReference type="PANTHER" id="PTHR30193">
    <property type="entry name" value="ABC TRANSPORTER PERMEASE PROTEIN"/>
    <property type="match status" value="1"/>
</dbReference>
<evidence type="ECO:0000256" key="2">
    <source>
        <dbReference type="ARBA" id="ARBA00022448"/>
    </source>
</evidence>
<dbReference type="Proteomes" id="UP001259347">
    <property type="component" value="Unassembled WGS sequence"/>
</dbReference>
<keyword evidence="10" id="KW-0378">Hydrolase</keyword>
<reference evidence="10 11" key="1">
    <citation type="submission" date="2023-07" db="EMBL/GenBank/DDBJ databases">
        <title>Sorghum-associated microbial communities from plants grown in Nebraska, USA.</title>
        <authorList>
            <person name="Schachtman D."/>
        </authorList>
    </citation>
    <scope>NUCLEOTIDE SEQUENCE [LARGE SCALE GENOMIC DNA]</scope>
    <source>
        <strain evidence="10 11">2980</strain>
    </source>
</reference>
<evidence type="ECO:0000256" key="5">
    <source>
        <dbReference type="ARBA" id="ARBA00022989"/>
    </source>
</evidence>
<name>A0ABU1SEU2_9MICO</name>
<evidence type="ECO:0000259" key="9">
    <source>
        <dbReference type="PROSITE" id="PS50928"/>
    </source>
</evidence>
<dbReference type="SUPFAM" id="SSF161098">
    <property type="entry name" value="MetI-like"/>
    <property type="match status" value="1"/>
</dbReference>
<evidence type="ECO:0000313" key="10">
    <source>
        <dbReference type="EMBL" id="MDR6868119.1"/>
    </source>
</evidence>
<organism evidence="10 11">
    <name type="scientific">Microbacterium resistens</name>
    <dbReference type="NCBI Taxonomy" id="156977"/>
    <lineage>
        <taxon>Bacteria</taxon>
        <taxon>Bacillati</taxon>
        <taxon>Actinomycetota</taxon>
        <taxon>Actinomycetes</taxon>
        <taxon>Micrococcales</taxon>
        <taxon>Microbacteriaceae</taxon>
        <taxon>Microbacterium</taxon>
    </lineage>
</organism>
<evidence type="ECO:0000256" key="6">
    <source>
        <dbReference type="ARBA" id="ARBA00023136"/>
    </source>
</evidence>
<keyword evidence="11" id="KW-1185">Reference proteome</keyword>
<dbReference type="EMBL" id="JAVDUM010000012">
    <property type="protein sequence ID" value="MDR6868119.1"/>
    <property type="molecule type" value="Genomic_DNA"/>
</dbReference>
<dbReference type="InterPro" id="IPR051393">
    <property type="entry name" value="ABC_transporter_permease"/>
</dbReference>
<dbReference type="Pfam" id="PF00528">
    <property type="entry name" value="BPD_transp_1"/>
    <property type="match status" value="1"/>
</dbReference>
<proteinExistence type="inferred from homology"/>
<keyword evidence="5 7" id="KW-1133">Transmembrane helix</keyword>